<dbReference type="InterPro" id="IPR036188">
    <property type="entry name" value="FAD/NAD-bd_sf"/>
</dbReference>
<evidence type="ECO:0000256" key="1">
    <source>
        <dbReference type="ARBA" id="ARBA00022630"/>
    </source>
</evidence>
<sequence>KSCLLQLRVHDVCCLNENLSNLRIDVTQNHATMTKRKNEDGLSTSIAIIGASYAGLTLANTLQQNSSSIKFTIFDSKTLPFTYVAGGDAFNVPSYSSLATKFSLKTSRQANNGLTRKDVTESLLDPVSQHLIVGTRIEKIEQRNNSFYLHTRQKLQSSDGASSTAAASSNNHRVHGPYRCVVGADGVRSKCRTSALNGTFLIGDARWVNDRWYDLGLRRIERGADIAILDGLELGELLLRAEGTENKDCHYSSQSFPLAARTKFCARQIQIARMKRIVSVLMVLVAMMVIKTLSMLQSLLLSILDRTKIS</sequence>
<feature type="non-terminal residue" evidence="6">
    <location>
        <position position="1"/>
    </location>
</feature>
<dbReference type="Gene3D" id="3.50.50.60">
    <property type="entry name" value="FAD/NAD(P)-binding domain"/>
    <property type="match status" value="1"/>
</dbReference>
<dbReference type="Proteomes" id="UP001224775">
    <property type="component" value="Unassembled WGS sequence"/>
</dbReference>
<gene>
    <name evidence="6" type="ORF">QTG54_002090</name>
</gene>
<dbReference type="GO" id="GO:0004497">
    <property type="term" value="F:monooxygenase activity"/>
    <property type="evidence" value="ECO:0007669"/>
    <property type="project" value="UniProtKB-KW"/>
</dbReference>
<evidence type="ECO:0000313" key="6">
    <source>
        <dbReference type="EMBL" id="KAK1746746.1"/>
    </source>
</evidence>
<protein>
    <recommendedName>
        <fullName evidence="8">FAD/NAD(P)-binding domain-containing protein</fullName>
    </recommendedName>
</protein>
<keyword evidence="1" id="KW-0285">Flavoprotein</keyword>
<evidence type="ECO:0008006" key="8">
    <source>
        <dbReference type="Google" id="ProtNLM"/>
    </source>
</evidence>
<keyword evidence="3" id="KW-0560">Oxidoreductase</keyword>
<comment type="caution">
    <text evidence="6">The sequence shown here is derived from an EMBL/GenBank/DDBJ whole genome shotgun (WGS) entry which is preliminary data.</text>
</comment>
<dbReference type="PANTHER" id="PTHR46972:SF1">
    <property type="entry name" value="FAD DEPENDENT OXIDOREDUCTASE DOMAIN-CONTAINING PROTEIN"/>
    <property type="match status" value="1"/>
</dbReference>
<keyword evidence="5" id="KW-0812">Transmembrane</keyword>
<evidence type="ECO:0000256" key="4">
    <source>
        <dbReference type="ARBA" id="ARBA00023033"/>
    </source>
</evidence>
<organism evidence="6 7">
    <name type="scientific">Skeletonema marinoi</name>
    <dbReference type="NCBI Taxonomy" id="267567"/>
    <lineage>
        <taxon>Eukaryota</taxon>
        <taxon>Sar</taxon>
        <taxon>Stramenopiles</taxon>
        <taxon>Ochrophyta</taxon>
        <taxon>Bacillariophyta</taxon>
        <taxon>Coscinodiscophyceae</taxon>
        <taxon>Thalassiosirophycidae</taxon>
        <taxon>Thalassiosirales</taxon>
        <taxon>Skeletonemataceae</taxon>
        <taxon>Skeletonema</taxon>
        <taxon>Skeletonema marinoi-dohrnii complex</taxon>
    </lineage>
</organism>
<dbReference type="AlphaFoldDB" id="A0AAD8YKG0"/>
<evidence type="ECO:0000256" key="2">
    <source>
        <dbReference type="ARBA" id="ARBA00022827"/>
    </source>
</evidence>
<keyword evidence="5" id="KW-0472">Membrane</keyword>
<dbReference type="PANTHER" id="PTHR46972">
    <property type="entry name" value="MONOOXYGENASE ASQM-RELATED"/>
    <property type="match status" value="1"/>
</dbReference>
<feature type="transmembrane region" description="Helical" evidence="5">
    <location>
        <begin position="277"/>
        <end position="304"/>
    </location>
</feature>
<keyword evidence="7" id="KW-1185">Reference proteome</keyword>
<keyword evidence="4" id="KW-0503">Monooxygenase</keyword>
<evidence type="ECO:0000256" key="3">
    <source>
        <dbReference type="ARBA" id="ARBA00023002"/>
    </source>
</evidence>
<reference evidence="6" key="1">
    <citation type="submission" date="2023-06" db="EMBL/GenBank/DDBJ databases">
        <title>Survivors Of The Sea: Transcriptome response of Skeletonema marinoi to long-term dormancy.</title>
        <authorList>
            <person name="Pinder M.I.M."/>
            <person name="Kourtchenko O."/>
            <person name="Robertson E.K."/>
            <person name="Larsson T."/>
            <person name="Maumus F."/>
            <person name="Osuna-Cruz C.M."/>
            <person name="Vancaester E."/>
            <person name="Stenow R."/>
            <person name="Vandepoele K."/>
            <person name="Ploug H."/>
            <person name="Bruchert V."/>
            <person name="Godhe A."/>
            <person name="Topel M."/>
        </authorList>
    </citation>
    <scope>NUCLEOTIDE SEQUENCE</scope>
    <source>
        <strain evidence="6">R05AC</strain>
    </source>
</reference>
<accession>A0AAD8YKG0</accession>
<evidence type="ECO:0000256" key="5">
    <source>
        <dbReference type="SAM" id="Phobius"/>
    </source>
</evidence>
<proteinExistence type="predicted"/>
<evidence type="ECO:0000313" key="7">
    <source>
        <dbReference type="Proteomes" id="UP001224775"/>
    </source>
</evidence>
<keyword evidence="2" id="KW-0274">FAD</keyword>
<dbReference type="PRINTS" id="PR00420">
    <property type="entry name" value="RNGMNOXGNASE"/>
</dbReference>
<name>A0AAD8YKG0_9STRA</name>
<keyword evidence="5" id="KW-1133">Transmembrane helix</keyword>
<dbReference type="SUPFAM" id="SSF51905">
    <property type="entry name" value="FAD/NAD(P)-binding domain"/>
    <property type="match status" value="1"/>
</dbReference>
<dbReference type="EMBL" id="JATAAI010000003">
    <property type="protein sequence ID" value="KAK1746746.1"/>
    <property type="molecule type" value="Genomic_DNA"/>
</dbReference>